<proteinExistence type="predicted"/>
<reference evidence="9 10" key="2">
    <citation type="submission" date="2018-07" db="EMBL/GenBank/DDBJ databases">
        <title>Pontibacter sp. 2b14 genomic sequence and assembly.</title>
        <authorList>
            <person name="Du Z.-J."/>
        </authorList>
    </citation>
    <scope>NUCLEOTIDE SEQUENCE [LARGE SCALE GENOMIC DNA]</scope>
    <source>
        <strain evidence="9 10">2b14</strain>
    </source>
</reference>
<organism evidence="9 10">
    <name type="scientific">Pontibacter arcticus</name>
    <dbReference type="NCBI Taxonomy" id="2080288"/>
    <lineage>
        <taxon>Bacteria</taxon>
        <taxon>Pseudomonadati</taxon>
        <taxon>Bacteroidota</taxon>
        <taxon>Cytophagia</taxon>
        <taxon>Cytophagales</taxon>
        <taxon>Hymenobacteraceae</taxon>
        <taxon>Pontibacter</taxon>
    </lineage>
</organism>
<name>A0A364RHY5_9BACT</name>
<evidence type="ECO:0000313" key="9">
    <source>
        <dbReference type="EMBL" id="RAU83826.1"/>
    </source>
</evidence>
<dbReference type="GO" id="GO:0006508">
    <property type="term" value="P:proteolysis"/>
    <property type="evidence" value="ECO:0007669"/>
    <property type="project" value="UniProtKB-KW"/>
</dbReference>
<dbReference type="InterPro" id="IPR001478">
    <property type="entry name" value="PDZ"/>
</dbReference>
<evidence type="ECO:0000256" key="2">
    <source>
        <dbReference type="ARBA" id="ARBA00022729"/>
    </source>
</evidence>
<dbReference type="PROSITE" id="PS50106">
    <property type="entry name" value="PDZ"/>
    <property type="match status" value="1"/>
</dbReference>
<dbReference type="NCBIfam" id="TIGR02037">
    <property type="entry name" value="degP_htrA_DO"/>
    <property type="match status" value="1"/>
</dbReference>
<keyword evidence="4" id="KW-0378">Hydrolase</keyword>
<dbReference type="Gene3D" id="2.30.42.10">
    <property type="match status" value="1"/>
</dbReference>
<feature type="binding site" evidence="7">
    <location>
        <position position="83"/>
    </location>
    <ligand>
        <name>substrate</name>
    </ligand>
</feature>
<dbReference type="SUPFAM" id="SSF50156">
    <property type="entry name" value="PDZ domain-like"/>
    <property type="match status" value="1"/>
</dbReference>
<feature type="binding site" evidence="7">
    <location>
        <position position="168"/>
    </location>
    <ligand>
        <name>substrate</name>
    </ligand>
</feature>
<feature type="active site" description="Charge relay system" evidence="6">
    <location>
        <position position="254"/>
    </location>
</feature>
<accession>A0A364RHY5</accession>
<dbReference type="EMBL" id="QMDV01000001">
    <property type="protein sequence ID" value="RAU83826.1"/>
    <property type="molecule type" value="Genomic_DNA"/>
</dbReference>
<feature type="active site" description="Charge relay system" evidence="6">
    <location>
        <position position="168"/>
    </location>
</feature>
<keyword evidence="5" id="KW-0720">Serine protease</keyword>
<dbReference type="PANTHER" id="PTHR43343:SF3">
    <property type="entry name" value="PROTEASE DO-LIKE 8, CHLOROPLASTIC"/>
    <property type="match status" value="1"/>
</dbReference>
<dbReference type="Pfam" id="PF13365">
    <property type="entry name" value="Trypsin_2"/>
    <property type="match status" value="1"/>
</dbReference>
<dbReference type="PANTHER" id="PTHR43343">
    <property type="entry name" value="PEPTIDASE S12"/>
    <property type="match status" value="1"/>
</dbReference>
<feature type="binding site" evidence="7">
    <location>
        <begin position="252"/>
        <end position="254"/>
    </location>
    <ligand>
        <name>substrate</name>
    </ligand>
</feature>
<evidence type="ECO:0000313" key="10">
    <source>
        <dbReference type="Proteomes" id="UP000251692"/>
    </source>
</evidence>
<dbReference type="Proteomes" id="UP000251692">
    <property type="component" value="Unassembled WGS sequence"/>
</dbReference>
<dbReference type="InterPro" id="IPR036034">
    <property type="entry name" value="PDZ_sf"/>
</dbReference>
<evidence type="ECO:0000256" key="7">
    <source>
        <dbReference type="PIRSR" id="PIRSR611782-2"/>
    </source>
</evidence>
<evidence type="ECO:0000256" key="6">
    <source>
        <dbReference type="PIRSR" id="PIRSR611782-1"/>
    </source>
</evidence>
<dbReference type="OrthoDB" id="9758917at2"/>
<evidence type="ECO:0000256" key="4">
    <source>
        <dbReference type="ARBA" id="ARBA00022801"/>
    </source>
</evidence>
<dbReference type="RefSeq" id="WP_112303863.1">
    <property type="nucleotide sequence ID" value="NZ_QMDV01000001.1"/>
</dbReference>
<dbReference type="GO" id="GO:0004252">
    <property type="term" value="F:serine-type endopeptidase activity"/>
    <property type="evidence" value="ECO:0007669"/>
    <property type="project" value="InterPro"/>
</dbReference>
<comment type="caution">
    <text evidence="9">The sequence shown here is derived from an EMBL/GenBank/DDBJ whole genome shotgun (WGS) entry which is preliminary data.</text>
</comment>
<sequence length="506" mass="53911">MKTKQFIVGLTLSAMLGGGVAVGSYKLLENDAAASASSQEKEEFPTVRYTSSMRSSNAVVPEGLNFVKAAEVSTPAVVHVMTEYSVRSSQRYSGSPMDPFLREFFGDGFGERVPRGPQLGSGSGVVIASNGYIVTNNHVIDKADKIEVVFDDKRKFEATVVGTDPTTDIALLKINADKLPAIRYGNSDDLRVGEWVLAVGNPMNLTSTVTAGIVSAKGRNIDILRTSQRNANQRGDMSIESFIQTDAAVNPGNSGGALVNLNGDLVGINTAIASQTGTFAGYSFAVPSSIVSKVVDDLLKYGEVQRALLGASIQEIDAAFAKEKGLKTLSGVYIAGVEEKSGAKEAGIEAGDVITAINGVAVSKSSQLLEQVARYRPGDKVKVAYLRDGKEKTTNVTLKSLENSTTLTKRSVAKTITYEGATFTPVTKQEMSKLGIDGGAKITGIKDSQFRETGMKDGFIITRIDKYPVNEPKDIEKYLKDTSGGVIYIEGVYPDGLKAYYPIGKG</sequence>
<evidence type="ECO:0000256" key="3">
    <source>
        <dbReference type="ARBA" id="ARBA00022737"/>
    </source>
</evidence>
<gene>
    <name evidence="9" type="ORF">DP923_01810</name>
</gene>
<dbReference type="AlphaFoldDB" id="A0A364RHY5"/>
<evidence type="ECO:0000256" key="5">
    <source>
        <dbReference type="ARBA" id="ARBA00022825"/>
    </source>
</evidence>
<dbReference type="InterPro" id="IPR001940">
    <property type="entry name" value="Peptidase_S1C"/>
</dbReference>
<feature type="domain" description="PDZ" evidence="8">
    <location>
        <begin position="298"/>
        <end position="371"/>
    </location>
</feature>
<feature type="active site" description="Charge relay system" evidence="6">
    <location>
        <position position="138"/>
    </location>
</feature>
<keyword evidence="1" id="KW-0645">Protease</keyword>
<dbReference type="InterPro" id="IPR011782">
    <property type="entry name" value="Pept_S1C_Do"/>
</dbReference>
<dbReference type="SMART" id="SM00228">
    <property type="entry name" value="PDZ"/>
    <property type="match status" value="1"/>
</dbReference>
<keyword evidence="2" id="KW-0732">Signal</keyword>
<keyword evidence="10" id="KW-1185">Reference proteome</keyword>
<feature type="binding site" evidence="7">
    <location>
        <position position="138"/>
    </location>
    <ligand>
        <name>substrate</name>
    </ligand>
</feature>
<dbReference type="Pfam" id="PF13180">
    <property type="entry name" value="PDZ_2"/>
    <property type="match status" value="1"/>
</dbReference>
<dbReference type="Gene3D" id="2.40.10.120">
    <property type="match status" value="1"/>
</dbReference>
<protein>
    <submittedName>
        <fullName evidence="9">Deoxyribonuclease HsdR</fullName>
    </submittedName>
</protein>
<keyword evidence="3" id="KW-0677">Repeat</keyword>
<dbReference type="InterPro" id="IPR009003">
    <property type="entry name" value="Peptidase_S1_PA"/>
</dbReference>
<evidence type="ECO:0000256" key="1">
    <source>
        <dbReference type="ARBA" id="ARBA00022670"/>
    </source>
</evidence>
<dbReference type="SUPFAM" id="SSF50494">
    <property type="entry name" value="Trypsin-like serine proteases"/>
    <property type="match status" value="1"/>
</dbReference>
<dbReference type="PRINTS" id="PR00834">
    <property type="entry name" value="PROTEASES2C"/>
</dbReference>
<evidence type="ECO:0000259" key="8">
    <source>
        <dbReference type="PROSITE" id="PS50106"/>
    </source>
</evidence>
<reference evidence="9 10" key="1">
    <citation type="submission" date="2018-06" db="EMBL/GenBank/DDBJ databases">
        <authorList>
            <person name="Liu Z.-W."/>
        </authorList>
    </citation>
    <scope>NUCLEOTIDE SEQUENCE [LARGE SCALE GENOMIC DNA]</scope>
    <source>
        <strain evidence="9 10">2b14</strain>
    </source>
</reference>
<dbReference type="InterPro" id="IPR051201">
    <property type="entry name" value="Chloro_Bact_Ser_Proteases"/>
</dbReference>